<reference evidence="1" key="1">
    <citation type="submission" date="2020-08" db="EMBL/GenBank/DDBJ databases">
        <title>Genome public.</title>
        <authorList>
            <person name="Liu C."/>
            <person name="Sun Q."/>
        </authorList>
    </citation>
    <scope>NUCLEOTIDE SEQUENCE</scope>
    <source>
        <strain evidence="1">NSJ-15</strain>
    </source>
</reference>
<keyword evidence="2" id="KW-1185">Reference proteome</keyword>
<dbReference type="Proteomes" id="UP000632659">
    <property type="component" value="Unassembled WGS sequence"/>
</dbReference>
<comment type="caution">
    <text evidence="1">The sequence shown here is derived from an EMBL/GenBank/DDBJ whole genome shotgun (WGS) entry which is preliminary data.</text>
</comment>
<accession>A0A8J6P6F4</accession>
<evidence type="ECO:0000313" key="1">
    <source>
        <dbReference type="EMBL" id="MBC8611883.1"/>
    </source>
</evidence>
<proteinExistence type="predicted"/>
<name>A0A8J6P6F4_9FIRM</name>
<gene>
    <name evidence="1" type="ORF">H8702_12365</name>
</gene>
<sequence length="90" mass="10365">MDILLRNISSATVCHIDELAHKKGISRNQLLCEWLDQIAMMEGLVQLESKYERMYSGVIEMMKETNLVLEQAVKTNQTILQQINEVEKKG</sequence>
<protein>
    <submittedName>
        <fullName evidence="1">Uncharacterized protein</fullName>
    </submittedName>
</protein>
<dbReference type="RefSeq" id="WP_154824989.1">
    <property type="nucleotide sequence ID" value="NZ_JACRTL010000008.1"/>
</dbReference>
<organism evidence="1 2">
    <name type="scientific">Massiliimalia timonensis</name>
    <dbReference type="NCBI Taxonomy" id="1987501"/>
    <lineage>
        <taxon>Bacteria</taxon>
        <taxon>Bacillati</taxon>
        <taxon>Bacillota</taxon>
        <taxon>Clostridia</taxon>
        <taxon>Eubacteriales</taxon>
        <taxon>Oscillospiraceae</taxon>
        <taxon>Massiliimalia</taxon>
    </lineage>
</organism>
<dbReference type="EMBL" id="JACRTL010000008">
    <property type="protein sequence ID" value="MBC8611883.1"/>
    <property type="molecule type" value="Genomic_DNA"/>
</dbReference>
<dbReference type="AlphaFoldDB" id="A0A8J6P6F4"/>
<evidence type="ECO:0000313" key="2">
    <source>
        <dbReference type="Proteomes" id="UP000632659"/>
    </source>
</evidence>